<feature type="site" description="Important for substrate specificity" evidence="5">
    <location>
        <position position="158"/>
    </location>
</feature>
<dbReference type="Pfam" id="PF02545">
    <property type="entry name" value="Maf"/>
    <property type="match status" value="1"/>
</dbReference>
<dbReference type="PIRSF" id="PIRSF006305">
    <property type="entry name" value="Maf"/>
    <property type="match status" value="1"/>
</dbReference>
<evidence type="ECO:0000313" key="7">
    <source>
        <dbReference type="Proteomes" id="UP001209257"/>
    </source>
</evidence>
<comment type="similarity">
    <text evidence="5">Belongs to the Maf family. YceF subfamily.</text>
</comment>
<dbReference type="Gene3D" id="3.90.950.10">
    <property type="match status" value="1"/>
</dbReference>
<keyword evidence="3 5" id="KW-0378">Hydrolase</keyword>
<sequence length="202" mass="22413">MHSLILASSSRYRQAQLANLGIHADTHAPNIDETPLDKETALELALRLAAEKAREVAPLYPDHLVIGADQVAVIEHEEGDQLLGKPGNMDNAVDQLRRCAGKQVVFYSAVSVCRHTTRQQITDHEVTRVHFRPLTDTEIRRYVETEKPFDCAGSFKCEGRGVLLFDAIDSRDPNALIGLPVMLLRDIVSQFDTDLLAMATAQ</sequence>
<comment type="function">
    <text evidence="5">Nucleoside triphosphate pyrophosphatase that hydrolyzes 7-methyl-GTP (m(7)GTP). May have a dual role in cell division arrest and in preventing the incorporation of modified nucleotides into cellular nucleic acids.</text>
</comment>
<keyword evidence="4 5" id="KW-0546">Nucleotide metabolism</keyword>
<dbReference type="EC" id="3.6.1.-" evidence="5"/>
<evidence type="ECO:0000256" key="5">
    <source>
        <dbReference type="HAMAP-Rule" id="MF_00528"/>
    </source>
</evidence>
<comment type="catalytic activity">
    <reaction evidence="5">
        <text>N(7)-methyl-GTP + H2O = N(7)-methyl-GMP + diphosphate + H(+)</text>
        <dbReference type="Rhea" id="RHEA:58744"/>
        <dbReference type="ChEBI" id="CHEBI:15377"/>
        <dbReference type="ChEBI" id="CHEBI:15378"/>
        <dbReference type="ChEBI" id="CHEBI:33019"/>
        <dbReference type="ChEBI" id="CHEBI:58285"/>
        <dbReference type="ChEBI" id="CHEBI:87133"/>
    </reaction>
</comment>
<evidence type="ECO:0000256" key="2">
    <source>
        <dbReference type="ARBA" id="ARBA00022490"/>
    </source>
</evidence>
<gene>
    <name evidence="6" type="ORF">OCL06_05030</name>
</gene>
<feature type="site" description="Important for substrate specificity" evidence="5">
    <location>
        <position position="12"/>
    </location>
</feature>
<comment type="caution">
    <text evidence="6">The sequence shown here is derived from an EMBL/GenBank/DDBJ whole genome shotgun (WGS) entry which is preliminary data.</text>
</comment>
<evidence type="ECO:0000256" key="1">
    <source>
        <dbReference type="ARBA" id="ARBA00004496"/>
    </source>
</evidence>
<reference evidence="7" key="1">
    <citation type="submission" date="2023-07" db="EMBL/GenBank/DDBJ databases">
        <title>Study on multiphase classification of strain Alteromonas salexigens isolated from the Yellow Sea.</title>
        <authorList>
            <person name="Sun L."/>
        </authorList>
    </citation>
    <scope>NUCLEOTIDE SEQUENCE [LARGE SCALE GENOMIC DNA]</scope>
    <source>
        <strain evidence="7">ASW11-19</strain>
    </source>
</reference>
<dbReference type="InterPro" id="IPR003697">
    <property type="entry name" value="Maf-like"/>
</dbReference>
<keyword evidence="7" id="KW-1185">Reference proteome</keyword>
<accession>A0ABT2VKY0</accession>
<dbReference type="PANTHER" id="PTHR43213">
    <property type="entry name" value="BIFUNCTIONAL DTTP/UTP PYROPHOSPHATASE/METHYLTRANSFERASE PROTEIN-RELATED"/>
    <property type="match status" value="1"/>
</dbReference>
<dbReference type="NCBIfam" id="TIGR00172">
    <property type="entry name" value="maf"/>
    <property type="match status" value="1"/>
</dbReference>
<feature type="active site" description="Proton acceptor" evidence="5">
    <location>
        <position position="69"/>
    </location>
</feature>
<evidence type="ECO:0000256" key="3">
    <source>
        <dbReference type="ARBA" id="ARBA00022801"/>
    </source>
</evidence>
<feature type="site" description="Important for substrate specificity" evidence="5">
    <location>
        <position position="70"/>
    </location>
</feature>
<keyword evidence="2 5" id="KW-0963">Cytoplasm</keyword>
<dbReference type="HAMAP" id="MF_00528">
    <property type="entry name" value="Maf"/>
    <property type="match status" value="1"/>
</dbReference>
<evidence type="ECO:0000256" key="4">
    <source>
        <dbReference type="ARBA" id="ARBA00023080"/>
    </source>
</evidence>
<proteinExistence type="inferred from homology"/>
<comment type="cofactor">
    <cofactor evidence="5">
        <name>a divalent metal cation</name>
        <dbReference type="ChEBI" id="CHEBI:60240"/>
    </cofactor>
</comment>
<dbReference type="SUPFAM" id="SSF52972">
    <property type="entry name" value="ITPase-like"/>
    <property type="match status" value="1"/>
</dbReference>
<protein>
    <recommendedName>
        <fullName evidence="5">7-methyl-GTP pyrophosphatase</fullName>
        <shortName evidence="5">m(7)GTP pyrophosphatase</shortName>
        <ecNumber evidence="5">3.6.1.-</ecNumber>
    </recommendedName>
</protein>
<dbReference type="PANTHER" id="PTHR43213:SF10">
    <property type="entry name" value="7-METHYL-GTP PYROPHOSPHATASE"/>
    <property type="match status" value="1"/>
</dbReference>
<comment type="caution">
    <text evidence="5">Lacks conserved residue(s) required for the propagation of feature annotation.</text>
</comment>
<dbReference type="InterPro" id="IPR029001">
    <property type="entry name" value="ITPase-like_fam"/>
</dbReference>
<name>A0ABT2VKY0_9ALTE</name>
<dbReference type="Proteomes" id="UP001209257">
    <property type="component" value="Unassembled WGS sequence"/>
</dbReference>
<dbReference type="EMBL" id="JAOTJC010000006">
    <property type="protein sequence ID" value="MCU7553956.1"/>
    <property type="molecule type" value="Genomic_DNA"/>
</dbReference>
<dbReference type="RefSeq" id="WP_262992651.1">
    <property type="nucleotide sequence ID" value="NZ_JAOTJC010000006.1"/>
</dbReference>
<dbReference type="CDD" id="cd00555">
    <property type="entry name" value="Maf"/>
    <property type="match status" value="1"/>
</dbReference>
<organism evidence="6 7">
    <name type="scientific">Alteromonas salexigens</name>
    <dbReference type="NCBI Taxonomy" id="2982530"/>
    <lineage>
        <taxon>Bacteria</taxon>
        <taxon>Pseudomonadati</taxon>
        <taxon>Pseudomonadota</taxon>
        <taxon>Gammaproteobacteria</taxon>
        <taxon>Alteromonadales</taxon>
        <taxon>Alteromonadaceae</taxon>
        <taxon>Alteromonas/Salinimonas group</taxon>
        <taxon>Alteromonas</taxon>
    </lineage>
</organism>
<comment type="subcellular location">
    <subcellularLocation>
        <location evidence="1 5">Cytoplasm</location>
    </subcellularLocation>
</comment>
<evidence type="ECO:0000313" key="6">
    <source>
        <dbReference type="EMBL" id="MCU7553956.1"/>
    </source>
</evidence>